<dbReference type="RefSeq" id="WP_139280683.1">
    <property type="nucleotide sequence ID" value="NZ_FQZQ01000007.1"/>
</dbReference>
<dbReference type="EMBL" id="FQZQ01000007">
    <property type="protein sequence ID" value="SHJ35016.1"/>
    <property type="molecule type" value="Genomic_DNA"/>
</dbReference>
<feature type="transmembrane region" description="Helical" evidence="1">
    <location>
        <begin position="73"/>
        <end position="91"/>
    </location>
</feature>
<keyword evidence="1" id="KW-0812">Transmembrane</keyword>
<proteinExistence type="predicted"/>
<evidence type="ECO:0000313" key="3">
    <source>
        <dbReference type="Proteomes" id="UP000183982"/>
    </source>
</evidence>
<dbReference type="AlphaFoldDB" id="A0A1M6IKK5"/>
<feature type="transmembrane region" description="Helical" evidence="1">
    <location>
        <begin position="145"/>
        <end position="163"/>
    </location>
</feature>
<keyword evidence="1" id="KW-0472">Membrane</keyword>
<organism evidence="2 3">
    <name type="scientific">Shimia gijangensis</name>
    <dbReference type="NCBI Taxonomy" id="1470563"/>
    <lineage>
        <taxon>Bacteria</taxon>
        <taxon>Pseudomonadati</taxon>
        <taxon>Pseudomonadota</taxon>
        <taxon>Alphaproteobacteria</taxon>
        <taxon>Rhodobacterales</taxon>
        <taxon>Roseobacteraceae</taxon>
    </lineage>
</organism>
<gene>
    <name evidence="2" type="ORF">SAMN05444000_107153</name>
</gene>
<dbReference type="Proteomes" id="UP000183982">
    <property type="component" value="Unassembled WGS sequence"/>
</dbReference>
<keyword evidence="3" id="KW-1185">Reference proteome</keyword>
<evidence type="ECO:0000313" key="2">
    <source>
        <dbReference type="EMBL" id="SHJ35016.1"/>
    </source>
</evidence>
<keyword evidence="1" id="KW-1133">Transmembrane helix</keyword>
<name>A0A1M6IKK5_9RHOB</name>
<protein>
    <recommendedName>
        <fullName evidence="4">DUF4149 domain-containing protein</fullName>
    </recommendedName>
</protein>
<evidence type="ECO:0008006" key="4">
    <source>
        <dbReference type="Google" id="ProtNLM"/>
    </source>
</evidence>
<reference evidence="3" key="1">
    <citation type="submission" date="2016-11" db="EMBL/GenBank/DDBJ databases">
        <authorList>
            <person name="Varghese N."/>
            <person name="Submissions S."/>
        </authorList>
    </citation>
    <scope>NUCLEOTIDE SEQUENCE [LARGE SCALE GENOMIC DNA]</scope>
    <source>
        <strain evidence="3">DSM 100564</strain>
    </source>
</reference>
<dbReference type="OrthoDB" id="5198105at2"/>
<accession>A0A1M6IKK5</accession>
<dbReference type="STRING" id="1470563.SAMN05444000_107153"/>
<sequence length="168" mass="18613">MHRAFWVSFTAAMAIYLTMALWSVPFISSQAGGQVPFDMRPFGYSLSEAILFLSALSDEGREFYLTVQHRLDIAYLALVGLALVLGLQMVLRRPWGTVFSLVALIATAADYFENYLVAGLLNTPIEAVDEITVQVASFLTMSKSISHMICFSALLLGTVNLVLRRVLR</sequence>
<feature type="transmembrane region" description="Helical" evidence="1">
    <location>
        <begin position="98"/>
        <end position="117"/>
    </location>
</feature>
<evidence type="ECO:0000256" key="1">
    <source>
        <dbReference type="SAM" id="Phobius"/>
    </source>
</evidence>